<dbReference type="InterPro" id="IPR007325">
    <property type="entry name" value="KFase/CYL"/>
</dbReference>
<accession>A0ABV2X299</accession>
<proteinExistence type="predicted"/>
<organism evidence="1 2">
    <name type="scientific">Nocardia rhamnosiphila</name>
    <dbReference type="NCBI Taxonomy" id="426716"/>
    <lineage>
        <taxon>Bacteria</taxon>
        <taxon>Bacillati</taxon>
        <taxon>Actinomycetota</taxon>
        <taxon>Actinomycetes</taxon>
        <taxon>Mycobacteriales</taxon>
        <taxon>Nocardiaceae</taxon>
        <taxon>Nocardia</taxon>
    </lineage>
</organism>
<dbReference type="Pfam" id="PF04199">
    <property type="entry name" value="Cyclase"/>
    <property type="match status" value="1"/>
</dbReference>
<dbReference type="Proteomes" id="UP001550628">
    <property type="component" value="Unassembled WGS sequence"/>
</dbReference>
<name>A0ABV2X299_9NOCA</name>
<dbReference type="RefSeq" id="WP_356960156.1">
    <property type="nucleotide sequence ID" value="NZ_JBEYBD010000047.1"/>
</dbReference>
<dbReference type="PANTHER" id="PTHR34861:SF11">
    <property type="entry name" value="CYCLASE"/>
    <property type="match status" value="1"/>
</dbReference>
<gene>
    <name evidence="1" type="ORF">ABZ510_36010</name>
</gene>
<evidence type="ECO:0000313" key="2">
    <source>
        <dbReference type="Proteomes" id="UP001550628"/>
    </source>
</evidence>
<reference evidence="1 2" key="1">
    <citation type="submission" date="2024-06" db="EMBL/GenBank/DDBJ databases">
        <title>The Natural Products Discovery Center: Release of the First 8490 Sequenced Strains for Exploring Actinobacteria Biosynthetic Diversity.</title>
        <authorList>
            <person name="Kalkreuter E."/>
            <person name="Kautsar S.A."/>
            <person name="Yang D."/>
            <person name="Bader C.D."/>
            <person name="Teijaro C.N."/>
            <person name="Fluegel L."/>
            <person name="Davis C.M."/>
            <person name="Simpson J.R."/>
            <person name="Lauterbach L."/>
            <person name="Steele A.D."/>
            <person name="Gui C."/>
            <person name="Meng S."/>
            <person name="Li G."/>
            <person name="Viehrig K."/>
            <person name="Ye F."/>
            <person name="Su P."/>
            <person name="Kiefer A.F."/>
            <person name="Nichols A."/>
            <person name="Cepeda A.J."/>
            <person name="Yan W."/>
            <person name="Fan B."/>
            <person name="Jiang Y."/>
            <person name="Adhikari A."/>
            <person name="Zheng C.-J."/>
            <person name="Schuster L."/>
            <person name="Cowan T.M."/>
            <person name="Smanski M.J."/>
            <person name="Chevrette M.G."/>
            <person name="De Carvalho L.P.S."/>
            <person name="Shen B."/>
        </authorList>
    </citation>
    <scope>NUCLEOTIDE SEQUENCE [LARGE SCALE GENOMIC DNA]</scope>
    <source>
        <strain evidence="1 2">NPDC019708</strain>
    </source>
</reference>
<dbReference type="SUPFAM" id="SSF102198">
    <property type="entry name" value="Putative cyclase"/>
    <property type="match status" value="1"/>
</dbReference>
<dbReference type="InterPro" id="IPR037175">
    <property type="entry name" value="KFase_sf"/>
</dbReference>
<sequence>MNLRLDEPAPPLFGRQAFTRETFALNRNELDDRIEGFYPQCSTHWDGLGHVRCREHGFWGGRDEEAAARELGIETWADKGIAGRGVLVDVDTYLRSVGRTASPLTSSEITVNDLRDTLAHQRTRLEHGDILCIRTGWLASYRRLSPTEKHEFAMDPSSIGLRADEEMARFLWDSGAAAVACDNPAVERVPGDPTVGSLHRRLLPCLGIVLGELFDLDKIALACHTDARWEFFFVSEPLTLPGGLGSPANALAIL</sequence>
<comment type="caution">
    <text evidence="1">The sequence shown here is derived from an EMBL/GenBank/DDBJ whole genome shotgun (WGS) entry which is preliminary data.</text>
</comment>
<protein>
    <submittedName>
        <fullName evidence="1">Cyclase family protein</fullName>
    </submittedName>
</protein>
<dbReference type="Gene3D" id="3.50.30.50">
    <property type="entry name" value="Putative cyclase"/>
    <property type="match status" value="1"/>
</dbReference>
<dbReference type="EMBL" id="JBEYBF010000059">
    <property type="protein sequence ID" value="MEU1957243.1"/>
    <property type="molecule type" value="Genomic_DNA"/>
</dbReference>
<evidence type="ECO:0000313" key="1">
    <source>
        <dbReference type="EMBL" id="MEU1957243.1"/>
    </source>
</evidence>
<dbReference type="PANTHER" id="PTHR34861">
    <property type="match status" value="1"/>
</dbReference>
<keyword evidence="2" id="KW-1185">Reference proteome</keyword>